<evidence type="ECO:0000256" key="1">
    <source>
        <dbReference type="ARBA" id="ARBA00022676"/>
    </source>
</evidence>
<dbReference type="EMBL" id="JAANNP010000005">
    <property type="protein sequence ID" value="NHC14240.1"/>
    <property type="molecule type" value="Genomic_DNA"/>
</dbReference>
<evidence type="ECO:0000313" key="5">
    <source>
        <dbReference type="EMBL" id="NHC14240.1"/>
    </source>
</evidence>
<keyword evidence="6" id="KW-1185">Reference proteome</keyword>
<gene>
    <name evidence="5" type="ORF">G9H71_10655</name>
</gene>
<evidence type="ECO:0000256" key="3">
    <source>
        <dbReference type="SAM" id="MobiDB-lite"/>
    </source>
</evidence>
<name>A0ABX0GX92_9ACTN</name>
<dbReference type="InterPro" id="IPR028098">
    <property type="entry name" value="Glyco_trans_4-like_N"/>
</dbReference>
<dbReference type="Gene3D" id="3.40.50.2000">
    <property type="entry name" value="Glycogen Phosphorylase B"/>
    <property type="match status" value="2"/>
</dbReference>
<dbReference type="Proteomes" id="UP000800981">
    <property type="component" value="Unassembled WGS sequence"/>
</dbReference>
<accession>A0ABX0GX92</accession>
<organism evidence="5 6">
    <name type="scientific">Motilibacter deserti</name>
    <dbReference type="NCBI Taxonomy" id="2714956"/>
    <lineage>
        <taxon>Bacteria</taxon>
        <taxon>Bacillati</taxon>
        <taxon>Actinomycetota</taxon>
        <taxon>Actinomycetes</taxon>
        <taxon>Motilibacterales</taxon>
        <taxon>Motilibacteraceae</taxon>
        <taxon>Motilibacter</taxon>
    </lineage>
</organism>
<dbReference type="PANTHER" id="PTHR45947">
    <property type="entry name" value="SULFOQUINOVOSYL TRANSFERASE SQD2"/>
    <property type="match status" value="1"/>
</dbReference>
<feature type="compositionally biased region" description="Basic residues" evidence="3">
    <location>
        <begin position="13"/>
        <end position="25"/>
    </location>
</feature>
<dbReference type="CDD" id="cd03801">
    <property type="entry name" value="GT4_PimA-like"/>
    <property type="match status" value="1"/>
</dbReference>
<dbReference type="Pfam" id="PF13579">
    <property type="entry name" value="Glyco_trans_4_4"/>
    <property type="match status" value="1"/>
</dbReference>
<keyword evidence="2" id="KW-0808">Transferase</keyword>
<comment type="caution">
    <text evidence="5">The sequence shown here is derived from an EMBL/GenBank/DDBJ whole genome shotgun (WGS) entry which is preliminary data.</text>
</comment>
<keyword evidence="1" id="KW-0328">Glycosyltransferase</keyword>
<dbReference type="PANTHER" id="PTHR45947:SF3">
    <property type="entry name" value="SULFOQUINOVOSYL TRANSFERASE SQD2"/>
    <property type="match status" value="1"/>
</dbReference>
<evidence type="ECO:0000313" key="6">
    <source>
        <dbReference type="Proteomes" id="UP000800981"/>
    </source>
</evidence>
<reference evidence="5 6" key="1">
    <citation type="submission" date="2020-03" db="EMBL/GenBank/DDBJ databases">
        <title>Two novel Motilibacter sp.</title>
        <authorList>
            <person name="Liu S."/>
        </authorList>
    </citation>
    <scope>NUCLEOTIDE SEQUENCE [LARGE SCALE GENOMIC DNA]</scope>
    <source>
        <strain evidence="5 6">E257</strain>
    </source>
</reference>
<feature type="domain" description="Glycosyltransferase subfamily 4-like N-terminal" evidence="4">
    <location>
        <begin position="59"/>
        <end position="206"/>
    </location>
</feature>
<proteinExistence type="predicted"/>
<evidence type="ECO:0000256" key="2">
    <source>
        <dbReference type="ARBA" id="ARBA00022679"/>
    </source>
</evidence>
<protein>
    <submittedName>
        <fullName evidence="5">Glycosyltransferase family 4 protein</fullName>
    </submittedName>
</protein>
<dbReference type="SUPFAM" id="SSF53756">
    <property type="entry name" value="UDP-Glycosyltransferase/glycogen phosphorylase"/>
    <property type="match status" value="1"/>
</dbReference>
<sequence>MRKESQPGQAPRSRARRRPRRRTRQRFCSSTAPARATSRGGCAVGEPLDVRLVLATSTGGVGAHVRALARGLVERGDTVTVLGPASTEAQFRFTETGAAFRPVEVSVVPRPASDVRAVLRLRRELRGADVVHAHGLRAGLVAGMALRAGVPYVVTWHNALLATGAKRAVLERMERYDARRATVTLGVSPDLVERARAMGARDARLANVVAPAPQPSTREGADRRAEVRAELGVGASPLVVAAGRLAPQKAYPVLLQAARTWRDRPDRPLTVIAGEGPLRAELQRRIDDDGLAVRLLGHRDDVPDLLAAADVAVLPSRWEGRPLVVEETLRAGAPLVATAVGGVPEMVGDAALLVPPDDPSALAAAVVQLLDDPAERVRLSAAARERAAGFPTEDDTAAEARRLYVELRNSLG</sequence>
<dbReference type="InterPro" id="IPR050194">
    <property type="entry name" value="Glycosyltransferase_grp1"/>
</dbReference>
<feature type="region of interest" description="Disordered" evidence="3">
    <location>
        <begin position="1"/>
        <end position="40"/>
    </location>
</feature>
<evidence type="ECO:0000259" key="4">
    <source>
        <dbReference type="Pfam" id="PF13579"/>
    </source>
</evidence>
<dbReference type="Pfam" id="PF13692">
    <property type="entry name" value="Glyco_trans_1_4"/>
    <property type="match status" value="1"/>
</dbReference>